<dbReference type="CDD" id="cd05403">
    <property type="entry name" value="NT_KNTase_like"/>
    <property type="match status" value="1"/>
</dbReference>
<keyword evidence="6" id="KW-1185">Reference proteome</keyword>
<dbReference type="STRING" id="55758.MBFIL_19400"/>
<evidence type="ECO:0000313" key="5">
    <source>
        <dbReference type="EMBL" id="KZX09990.1"/>
    </source>
</evidence>
<dbReference type="GO" id="GO:0070733">
    <property type="term" value="F:AMPylase activity"/>
    <property type="evidence" value="ECO:0007669"/>
    <property type="project" value="UniProtKB-EC"/>
</dbReference>
<dbReference type="Pfam" id="PF18765">
    <property type="entry name" value="Polbeta"/>
    <property type="match status" value="1"/>
</dbReference>
<proteinExistence type="predicted"/>
<dbReference type="OrthoDB" id="359295at2157"/>
<gene>
    <name evidence="5" type="ORF">MBFIL_19400</name>
</gene>
<organism evidence="5 6">
    <name type="scientific">Methanobrevibacter filiformis</name>
    <dbReference type="NCBI Taxonomy" id="55758"/>
    <lineage>
        <taxon>Archaea</taxon>
        <taxon>Methanobacteriati</taxon>
        <taxon>Methanobacteriota</taxon>
        <taxon>Methanomada group</taxon>
        <taxon>Methanobacteria</taxon>
        <taxon>Methanobacteriales</taxon>
        <taxon>Methanobacteriaceae</taxon>
        <taxon>Methanobrevibacter</taxon>
    </lineage>
</organism>
<protein>
    <recommendedName>
        <fullName evidence="1">protein adenylyltransferase</fullName>
        <ecNumber evidence="1">2.7.7.108</ecNumber>
    </recommendedName>
</protein>
<reference evidence="5 6" key="1">
    <citation type="submission" date="2016-04" db="EMBL/GenBank/DDBJ databases">
        <title>Genome sequence of Methanobrevibacter filiformis DSM 11501.</title>
        <authorList>
            <person name="Poehlein A."/>
            <person name="Seedorf H."/>
            <person name="Daniel R."/>
        </authorList>
    </citation>
    <scope>NUCLEOTIDE SEQUENCE [LARGE SCALE GENOMIC DNA]</scope>
    <source>
        <strain evidence="5 6">DSM 11501</strain>
    </source>
</reference>
<comment type="catalytic activity">
    <reaction evidence="2">
        <text>O-(5'-adenylyl)-L-tyrosyl-[protein] + ATP = O-[5'-(adenylyl-(5'-&gt;3')-adenylyl)]-L-tyrosyl-[protein] + diphosphate</text>
        <dbReference type="Rhea" id="RHEA:66528"/>
        <dbReference type="Rhea" id="RHEA-COMP:13846"/>
        <dbReference type="Rhea" id="RHEA-COMP:17046"/>
        <dbReference type="ChEBI" id="CHEBI:30616"/>
        <dbReference type="ChEBI" id="CHEBI:33019"/>
        <dbReference type="ChEBI" id="CHEBI:83624"/>
        <dbReference type="ChEBI" id="CHEBI:167160"/>
    </reaction>
</comment>
<evidence type="ECO:0000259" key="4">
    <source>
        <dbReference type="Pfam" id="PF18765"/>
    </source>
</evidence>
<evidence type="ECO:0000256" key="3">
    <source>
        <dbReference type="ARBA" id="ARBA00048696"/>
    </source>
</evidence>
<evidence type="ECO:0000313" key="6">
    <source>
        <dbReference type="Proteomes" id="UP000077066"/>
    </source>
</evidence>
<accession>A0A162FHE1</accession>
<dbReference type="RefSeq" id="WP_066974049.1">
    <property type="nucleotide sequence ID" value="NZ_LWMT01000294.1"/>
</dbReference>
<sequence length="98" mass="11419">MLKISKEEMKIVLDIIKRNAKDCEVSVFGSRLKGTEKVFADLDLAFKCKCRLGLDRIIQLEIEFEESALPYRVDIVDYNKTSKEFQKIIDKNNKKIYG</sequence>
<dbReference type="InterPro" id="IPR041633">
    <property type="entry name" value="Polbeta"/>
</dbReference>
<dbReference type="AlphaFoldDB" id="A0A162FHE1"/>
<evidence type="ECO:0000256" key="2">
    <source>
        <dbReference type="ARBA" id="ARBA00047518"/>
    </source>
</evidence>
<dbReference type="EMBL" id="LWMT01000294">
    <property type="protein sequence ID" value="KZX09990.1"/>
    <property type="molecule type" value="Genomic_DNA"/>
</dbReference>
<dbReference type="InterPro" id="IPR043519">
    <property type="entry name" value="NT_sf"/>
</dbReference>
<dbReference type="Gene3D" id="3.30.460.10">
    <property type="entry name" value="Beta Polymerase, domain 2"/>
    <property type="match status" value="1"/>
</dbReference>
<comment type="catalytic activity">
    <reaction evidence="3">
        <text>L-tyrosyl-[protein] + ATP = O-(5'-adenylyl)-L-tyrosyl-[protein] + diphosphate</text>
        <dbReference type="Rhea" id="RHEA:54288"/>
        <dbReference type="Rhea" id="RHEA-COMP:10136"/>
        <dbReference type="Rhea" id="RHEA-COMP:13846"/>
        <dbReference type="ChEBI" id="CHEBI:30616"/>
        <dbReference type="ChEBI" id="CHEBI:33019"/>
        <dbReference type="ChEBI" id="CHEBI:46858"/>
        <dbReference type="ChEBI" id="CHEBI:83624"/>
        <dbReference type="EC" id="2.7.7.108"/>
    </reaction>
</comment>
<comment type="caution">
    <text evidence="5">The sequence shown here is derived from an EMBL/GenBank/DDBJ whole genome shotgun (WGS) entry which is preliminary data.</text>
</comment>
<dbReference type="Proteomes" id="UP000077066">
    <property type="component" value="Unassembled WGS sequence"/>
</dbReference>
<evidence type="ECO:0000256" key="1">
    <source>
        <dbReference type="ARBA" id="ARBA00034531"/>
    </source>
</evidence>
<dbReference type="PATRIC" id="fig|55758.3.peg.2160"/>
<name>A0A162FHE1_9EURY</name>
<dbReference type="SUPFAM" id="SSF81301">
    <property type="entry name" value="Nucleotidyltransferase"/>
    <property type="match status" value="1"/>
</dbReference>
<dbReference type="EC" id="2.7.7.108" evidence="1"/>
<keyword evidence="5" id="KW-0808">Transferase</keyword>
<feature type="domain" description="Polymerase beta nucleotidyltransferase" evidence="4">
    <location>
        <begin position="16"/>
        <end position="97"/>
    </location>
</feature>